<feature type="compositionally biased region" description="Low complexity" evidence="2">
    <location>
        <begin position="777"/>
        <end position="794"/>
    </location>
</feature>
<dbReference type="PROSITE" id="PS50082">
    <property type="entry name" value="WD_REPEATS_2"/>
    <property type="match status" value="1"/>
</dbReference>
<dbReference type="InterPro" id="IPR052596">
    <property type="entry name" value="AMBRA1_autophagy"/>
</dbReference>
<reference evidence="4" key="1">
    <citation type="submission" date="2025-08" db="UniProtKB">
        <authorList>
            <consortium name="RefSeq"/>
        </authorList>
    </citation>
    <scope>IDENTIFICATION</scope>
    <source>
        <tissue evidence="4">Muscle</tissue>
    </source>
</reference>
<dbReference type="PROSITE" id="PS50294">
    <property type="entry name" value="WD_REPEATS_REGION"/>
    <property type="match status" value="1"/>
</dbReference>
<dbReference type="SMART" id="SM00320">
    <property type="entry name" value="WD40"/>
    <property type="match status" value="3"/>
</dbReference>
<feature type="compositionally biased region" description="Polar residues" evidence="2">
    <location>
        <begin position="314"/>
        <end position="339"/>
    </location>
</feature>
<evidence type="ECO:0000313" key="4">
    <source>
        <dbReference type="RefSeq" id="XP_013785929.1"/>
    </source>
</evidence>
<organism evidence="3 4">
    <name type="scientific">Limulus polyphemus</name>
    <name type="common">Atlantic horseshoe crab</name>
    <dbReference type="NCBI Taxonomy" id="6850"/>
    <lineage>
        <taxon>Eukaryota</taxon>
        <taxon>Metazoa</taxon>
        <taxon>Ecdysozoa</taxon>
        <taxon>Arthropoda</taxon>
        <taxon>Chelicerata</taxon>
        <taxon>Merostomata</taxon>
        <taxon>Xiphosura</taxon>
        <taxon>Limulidae</taxon>
        <taxon>Limulus</taxon>
    </lineage>
</organism>
<dbReference type="Pfam" id="PF00400">
    <property type="entry name" value="WD40"/>
    <property type="match status" value="1"/>
</dbReference>
<evidence type="ECO:0000256" key="1">
    <source>
        <dbReference type="PROSITE-ProRule" id="PRU00221"/>
    </source>
</evidence>
<feature type="compositionally biased region" description="Basic and acidic residues" evidence="2">
    <location>
        <begin position="688"/>
        <end position="698"/>
    </location>
</feature>
<name>A0ABM1BP44_LIMPO</name>
<dbReference type="PANTHER" id="PTHR22874">
    <property type="entry name" value="ACTIVATING MOLECULE IN BECN1-REGULATED AUTOPHAGY PROTEIN 1"/>
    <property type="match status" value="1"/>
</dbReference>
<dbReference type="GeneID" id="106469956"/>
<dbReference type="SUPFAM" id="SSF69322">
    <property type="entry name" value="Tricorn protease domain 2"/>
    <property type="match status" value="1"/>
</dbReference>
<dbReference type="InterPro" id="IPR036322">
    <property type="entry name" value="WD40_repeat_dom_sf"/>
</dbReference>
<feature type="compositionally biased region" description="Low complexity" evidence="2">
    <location>
        <begin position="1117"/>
        <end position="1149"/>
    </location>
</feature>
<dbReference type="RefSeq" id="XP_013785929.1">
    <property type="nucleotide sequence ID" value="XM_013930475.2"/>
</dbReference>
<dbReference type="SUPFAM" id="SSF50978">
    <property type="entry name" value="WD40 repeat-like"/>
    <property type="match status" value="1"/>
</dbReference>
<feature type="compositionally biased region" description="Basic and acidic residues" evidence="2">
    <location>
        <begin position="592"/>
        <end position="602"/>
    </location>
</feature>
<proteinExistence type="predicted"/>
<accession>A0ABM1BP44</accession>
<feature type="region of interest" description="Disordered" evidence="2">
    <location>
        <begin position="299"/>
        <end position="339"/>
    </location>
</feature>
<feature type="region of interest" description="Disordered" evidence="2">
    <location>
        <begin position="665"/>
        <end position="814"/>
    </location>
</feature>
<dbReference type="InterPro" id="IPR015943">
    <property type="entry name" value="WD40/YVTN_repeat-like_dom_sf"/>
</dbReference>
<gene>
    <name evidence="4" type="primary">LOC106469956</name>
</gene>
<keyword evidence="3" id="KW-1185">Reference proteome</keyword>
<feature type="repeat" description="WD" evidence="1">
    <location>
        <begin position="94"/>
        <end position="136"/>
    </location>
</feature>
<dbReference type="PANTHER" id="PTHR22874:SF1">
    <property type="entry name" value="ACTIVATING MOLECULE IN BECN1-REGULATED AUTOPHAGY PROTEIN 1"/>
    <property type="match status" value="1"/>
</dbReference>
<feature type="region of interest" description="Disordered" evidence="2">
    <location>
        <begin position="257"/>
        <end position="277"/>
    </location>
</feature>
<dbReference type="InterPro" id="IPR001680">
    <property type="entry name" value="WD40_rpt"/>
</dbReference>
<dbReference type="Gene3D" id="2.130.10.10">
    <property type="entry name" value="YVTN repeat-like/Quinoprotein amine dehydrogenase"/>
    <property type="match status" value="1"/>
</dbReference>
<keyword evidence="1" id="KW-0853">WD repeat</keyword>
<feature type="compositionally biased region" description="Polar residues" evidence="2">
    <location>
        <begin position="758"/>
        <end position="776"/>
    </location>
</feature>
<feature type="compositionally biased region" description="Low complexity" evidence="2">
    <location>
        <begin position="546"/>
        <end position="566"/>
    </location>
</feature>
<evidence type="ECO:0000256" key="2">
    <source>
        <dbReference type="SAM" id="MobiDB-lite"/>
    </source>
</evidence>
<feature type="region of interest" description="Disordered" evidence="2">
    <location>
        <begin position="546"/>
        <end position="632"/>
    </location>
</feature>
<feature type="region of interest" description="Disordered" evidence="2">
    <location>
        <begin position="1108"/>
        <end position="1153"/>
    </location>
</feature>
<sequence length="1166" mass="130296">MVSRFNCKYKHNAVSVLFHREHGNTTSGGSTLQGIAEYKAATSEQEEMHCKLPASVRSTFLTAFSPDGTKVASTHGDHKIYVCDVKTGHLLHVLEGHPRTPWCVAFHPSSNEILASGCLGGEVRVWDLHGGSEVWVAEQNTVITSLAFHPYDRVLVIATFNKIYFWDWSRPLPFATCVTSSDREKVRFVKFNPLGTKLITGISNLPVDSFPSRIMDSVISQGNSSSFSQNFTSQRRSILTRLMAMYRHLEGLEELSRFQEPQGGSSPTQEDALESAREYAEEITTRFLRQRYRQDEVLGTRNEEEELTVEAAQPRTSSLQQPSTSSGARADNTRSQTNEFQATVQRLSSICARLERRMFEQQFLQLQGTTESLVSSSSTSADTLRRDRDELSQTSQQFSALDPRYLLHWSHPLLNREMTTQLGQEFSLSLADLLRRLQNSLQNLSQTTFASSEAWEQIQQIRARISEILERLSNVSGYRERLTNLRDQIYEAAERMIQRGEENSLSQHFDLAHCLWLVELSLQLTRQMQRILAANYRLTRLHLNATTSRASSSTTNATSNTTTSLLRENDPSTSQFPINERWPDSSLSNREQLGRDDSHLSDIDLQQPSSSEPSSSDEHGINRSSPPPYSFTVNSVNETAANVGESVIWERLPNPFSGIGEIGQTGWSWHETSPFVRQRPRTTSTRDTGTDPPRERNALEQISPENLSSLLEEIPTVSGSTDHDGDNSVSNQNPRGMEENRDSRPWSNIFLTELGLTPGQQQRQQAERPSSLALDTNVQSDSDSNSSSGDNVSQRNSTSGGRPPRSLTSDDLGMTRFRLMRRPSFRIPRVRVEPTLSPPEEEAPLAPEERPRSPPLSTILSANVAGRRPRWASSQNSYFLPDSSFRPLPPRIRAFLGIHNEPGHNLTHRIQWWDFSKFDIPDISDADINVVVPKCKIHNDASVDISSSGELLAALVPNSSGIVHTAELAIYSLSSQTIGQCLYTWSFGPNAISVSLSPLGHYVVVGQGSSRLFIGTSEGEVVAQIFRLDPRNEKKSLVHVYNLTLNGQPHVSLNSVRWLPQPGQGLVYGTNRGTLCICRPLMPSSANSESPVHKIRESQMFNWNLSQRTGTQRRENAQSSALQTSSAATQTPRPRTNTTGTQTFLGTQGEASTSSNWVEDTNLWIV</sequence>
<evidence type="ECO:0000313" key="3">
    <source>
        <dbReference type="Proteomes" id="UP000694941"/>
    </source>
</evidence>
<protein>
    <submittedName>
        <fullName evidence="4">Activating molecule in BECN1-regulated autophagy protein 1-like isoform X1</fullName>
    </submittedName>
</protein>
<feature type="region of interest" description="Disordered" evidence="2">
    <location>
        <begin position="830"/>
        <end position="857"/>
    </location>
</feature>
<dbReference type="Proteomes" id="UP000694941">
    <property type="component" value="Unplaced"/>
</dbReference>